<evidence type="ECO:0000313" key="3">
    <source>
        <dbReference type="Proteomes" id="UP000002402"/>
    </source>
</evidence>
<name>Q1DCB0_MYXXD</name>
<feature type="transmembrane region" description="Helical" evidence="1">
    <location>
        <begin position="116"/>
        <end position="136"/>
    </location>
</feature>
<dbReference type="Proteomes" id="UP000002402">
    <property type="component" value="Chromosome"/>
</dbReference>
<dbReference type="EMBL" id="CP000113">
    <property type="protein sequence ID" value="ABF92208.1"/>
    <property type="molecule type" value="Genomic_DNA"/>
</dbReference>
<dbReference type="HOGENOM" id="CLU_1804103_0_0_7"/>
<dbReference type="AlphaFoldDB" id="Q1DCB0"/>
<reference evidence="2 3" key="1">
    <citation type="journal article" date="2006" name="Proc. Natl. Acad. Sci. U.S.A.">
        <title>Evolution of sensory complexity recorded in a myxobacterial genome.</title>
        <authorList>
            <person name="Goldman B.S."/>
            <person name="Nierman W.C."/>
            <person name="Kaiser D."/>
            <person name="Slater S.C."/>
            <person name="Durkin A.S."/>
            <person name="Eisen J.A."/>
            <person name="Ronning C.M."/>
            <person name="Barbazuk W.B."/>
            <person name="Blanchard M."/>
            <person name="Field C."/>
            <person name="Halling C."/>
            <person name="Hinkle G."/>
            <person name="Iartchuk O."/>
            <person name="Kim H.S."/>
            <person name="Mackenzie C."/>
            <person name="Madupu R."/>
            <person name="Miller N."/>
            <person name="Shvartsbeyn A."/>
            <person name="Sullivan S.A."/>
            <person name="Vaudin M."/>
            <person name="Wiegand R."/>
            <person name="Kaplan H.B."/>
        </authorList>
    </citation>
    <scope>NUCLEOTIDE SEQUENCE [LARGE SCALE GENOMIC DNA]</scope>
    <source>
        <strain evidence="3">DK1622</strain>
    </source>
</reference>
<dbReference type="eggNOG" id="ENOG5032NIV">
    <property type="taxonomic scope" value="Bacteria"/>
</dbReference>
<dbReference type="EnsemblBacteria" id="ABF92208">
    <property type="protein sequence ID" value="ABF92208"/>
    <property type="gene ID" value="MXAN_1456"/>
</dbReference>
<dbReference type="KEGG" id="mxa:MXAN_1456"/>
<evidence type="ECO:0008006" key="4">
    <source>
        <dbReference type="Google" id="ProtNLM"/>
    </source>
</evidence>
<dbReference type="OrthoDB" id="9815897at2"/>
<dbReference type="InterPro" id="IPR021215">
    <property type="entry name" value="DUF2752"/>
</dbReference>
<feature type="transmembrane region" description="Helical" evidence="1">
    <location>
        <begin position="81"/>
        <end position="104"/>
    </location>
</feature>
<protein>
    <recommendedName>
        <fullName evidence="4">DUF2752 domain-containing protein</fullName>
    </recommendedName>
</protein>
<keyword evidence="1" id="KW-0812">Transmembrane</keyword>
<accession>Q1DCB0</accession>
<dbReference type="Pfam" id="PF10825">
    <property type="entry name" value="DUF2752"/>
    <property type="match status" value="1"/>
</dbReference>
<proteinExistence type="predicted"/>
<keyword evidence="3" id="KW-1185">Reference proteome</keyword>
<evidence type="ECO:0000313" key="2">
    <source>
        <dbReference type="EMBL" id="ABF92208.1"/>
    </source>
</evidence>
<gene>
    <name evidence="2" type="ordered locus">MXAN_1456</name>
</gene>
<feature type="transmembrane region" description="Helical" evidence="1">
    <location>
        <begin position="21"/>
        <end position="43"/>
    </location>
</feature>
<dbReference type="STRING" id="246197.MXAN_1456"/>
<keyword evidence="1" id="KW-1133">Transmembrane helix</keyword>
<keyword evidence="1" id="KW-0472">Membrane</keyword>
<sequence length="145" mass="15909">MRLKVVIPPRNRRFSTVDAMGLAGVVGLLVARYIPVARIIPFWGCVLREQTGWPCLGCGLTRVADRVSHLNFAGAWEANPLGTVAAIVFALAAVVMVLHLVFAMPIPQVELSPREWSVLGVVTPIIILVNYAYVVVKTRFPHLLL</sequence>
<evidence type="ECO:0000256" key="1">
    <source>
        <dbReference type="SAM" id="Phobius"/>
    </source>
</evidence>
<organism evidence="2 3">
    <name type="scientific">Myxococcus xanthus (strain DK1622)</name>
    <dbReference type="NCBI Taxonomy" id="246197"/>
    <lineage>
        <taxon>Bacteria</taxon>
        <taxon>Pseudomonadati</taxon>
        <taxon>Myxococcota</taxon>
        <taxon>Myxococcia</taxon>
        <taxon>Myxococcales</taxon>
        <taxon>Cystobacterineae</taxon>
        <taxon>Myxococcaceae</taxon>
        <taxon>Myxococcus</taxon>
    </lineage>
</organism>